<feature type="compositionally biased region" description="Basic and acidic residues" evidence="1">
    <location>
        <begin position="159"/>
        <end position="174"/>
    </location>
</feature>
<reference evidence="2 3" key="1">
    <citation type="submission" date="2018-08" db="EMBL/GenBank/DDBJ databases">
        <title>A genome reference for cultivated species of the human gut microbiota.</title>
        <authorList>
            <person name="Zou Y."/>
            <person name="Xue W."/>
            <person name="Luo G."/>
        </authorList>
    </citation>
    <scope>NUCLEOTIDE SEQUENCE [LARGE SCALE GENOMIC DNA]</scope>
    <source>
        <strain evidence="2 3">AF15-20</strain>
    </source>
</reference>
<dbReference type="GeneID" id="66579851"/>
<comment type="caution">
    <text evidence="2">The sequence shown here is derived from an EMBL/GenBank/DDBJ whole genome shotgun (WGS) entry which is preliminary data.</text>
</comment>
<evidence type="ECO:0000313" key="2">
    <source>
        <dbReference type="EMBL" id="RGU90765.1"/>
    </source>
</evidence>
<dbReference type="Proteomes" id="UP000265489">
    <property type="component" value="Unassembled WGS sequence"/>
</dbReference>
<evidence type="ECO:0000256" key="1">
    <source>
        <dbReference type="SAM" id="MobiDB-lite"/>
    </source>
</evidence>
<dbReference type="RefSeq" id="WP_118325423.1">
    <property type="nucleotide sequence ID" value="NZ_QRYH01000014.1"/>
</dbReference>
<feature type="compositionally biased region" description="Basic and acidic residues" evidence="1">
    <location>
        <begin position="207"/>
        <end position="218"/>
    </location>
</feature>
<feature type="compositionally biased region" description="Basic residues" evidence="1">
    <location>
        <begin position="230"/>
        <end position="240"/>
    </location>
</feature>
<dbReference type="InterPro" id="IPR024234">
    <property type="entry name" value="DUF3801"/>
</dbReference>
<feature type="region of interest" description="Disordered" evidence="1">
    <location>
        <begin position="159"/>
        <end position="240"/>
    </location>
</feature>
<dbReference type="AlphaFoldDB" id="A0A395WAU5"/>
<dbReference type="EMBL" id="QRYQ01000015">
    <property type="protein sequence ID" value="RGU90765.1"/>
    <property type="molecule type" value="Genomic_DNA"/>
</dbReference>
<dbReference type="Pfam" id="PF12687">
    <property type="entry name" value="DUF3801"/>
    <property type="match status" value="1"/>
</dbReference>
<proteinExistence type="predicted"/>
<gene>
    <name evidence="2" type="ORF">DWW32_08190</name>
</gene>
<organism evidence="2 3">
    <name type="scientific">Holdemanella biformis</name>
    <dbReference type="NCBI Taxonomy" id="1735"/>
    <lineage>
        <taxon>Bacteria</taxon>
        <taxon>Bacillati</taxon>
        <taxon>Bacillota</taxon>
        <taxon>Erysipelotrichia</taxon>
        <taxon>Erysipelotrichales</taxon>
        <taxon>Erysipelotrichaceae</taxon>
        <taxon>Holdemanella</taxon>
    </lineage>
</organism>
<evidence type="ECO:0000313" key="3">
    <source>
        <dbReference type="Proteomes" id="UP000265489"/>
    </source>
</evidence>
<sequence length="240" mass="26878">MNSADTADQMMKMTLEGIQVAAEVGLKAGGMAARSLAVTLYAILKDNKKVKGKTNLNNLLKSDKELKVFAIHHSDLKKFCEEAKHYGVLYSVLKEKNNTDGIVDIMVKAEDASKISRMVDKFDLATIDTKAIRESVLSQQNIDDAKPLSDEEHDALLSKLMDDKENPDKARTSKDGTPFEPSSKTSKKENKKKTVERKRLTATTDRPSVRKELKDIKQKQNLKSSAPKYPVKKKSKKKVR</sequence>
<name>A0A395WAU5_9FIRM</name>
<protein>
    <submittedName>
        <fullName evidence="2">PcfB family protein</fullName>
    </submittedName>
</protein>
<accession>A0A395WAU5</accession>